<dbReference type="KEGG" id="oai:OLEAN_C25340"/>
<comment type="subcellular location">
    <subcellularLocation>
        <location evidence="1">Membrane</location>
        <topology evidence="1">Single-pass membrane protein</topology>
    </subcellularLocation>
</comment>
<organism evidence="8 9">
    <name type="scientific">Oleispira antarctica RB-8</name>
    <dbReference type="NCBI Taxonomy" id="698738"/>
    <lineage>
        <taxon>Bacteria</taxon>
        <taxon>Pseudomonadati</taxon>
        <taxon>Pseudomonadota</taxon>
        <taxon>Gammaproteobacteria</taxon>
        <taxon>Oceanospirillales</taxon>
        <taxon>Oceanospirillaceae</taxon>
        <taxon>Oleispira</taxon>
    </lineage>
</organism>
<keyword evidence="2 6" id="KW-0812">Transmembrane</keyword>
<evidence type="ECO:0000256" key="6">
    <source>
        <dbReference type="SAM" id="Phobius"/>
    </source>
</evidence>
<dbReference type="InterPro" id="IPR006260">
    <property type="entry name" value="TonB/TolA_C"/>
</dbReference>
<dbReference type="Pfam" id="PF13103">
    <property type="entry name" value="TonB_2"/>
    <property type="match status" value="1"/>
</dbReference>
<evidence type="ECO:0000256" key="3">
    <source>
        <dbReference type="ARBA" id="ARBA00022989"/>
    </source>
</evidence>
<evidence type="ECO:0000313" key="9">
    <source>
        <dbReference type="Proteomes" id="UP000032749"/>
    </source>
</evidence>
<sequence>MAGNTWLKKLLDPKSYGLAIVLAIILHVVVIALFAVEWPKEKRQIAEPTPKNIQAKVIQTESKQVKQKKLVEEQRRKNDNWKKYLAEKKAAKKKAALEKAAKEKVRSDKAAKNKAKQLADKKKAEDLKKKDLKKKEMQKAEALKEKEQLKQEKIAEQKAFEQAQESSLLESLAEEEQQRSIENAMAEEQQVQKNTAITNDVVAQIRSKVNKIWSYPPSSRPDMEVTVRIQLVPTGEVINVSIITGSGNEALDRSVLAAVNRAQPLPVPKDIRLFEQQFRNFVMAFRPEDAVW</sequence>
<dbReference type="InterPro" id="IPR014161">
    <property type="entry name" value="Tol-Pal_TolA"/>
</dbReference>
<reference evidence="8 9" key="1">
    <citation type="journal article" date="2013" name="Nat. Commun.">
        <title>Genome sequence and functional genomic analysis of the oil-degrading bacterium Oleispira antarctica.</title>
        <authorList>
            <person name="Kube M."/>
            <person name="Chernikova T.N."/>
            <person name="Al-Ramahi Y."/>
            <person name="Beloqui A."/>
            <person name="Lopez-Cortez N."/>
            <person name="Guazzaroni M.E."/>
            <person name="Heipieper H.J."/>
            <person name="Klages S."/>
            <person name="Kotsyurbenko O.R."/>
            <person name="Langer I."/>
            <person name="Nechitaylo T.Y."/>
            <person name="Lunsdorf H."/>
            <person name="Fernandez M."/>
            <person name="Juarez S."/>
            <person name="Ciordia S."/>
            <person name="Singer A."/>
            <person name="Kagan O."/>
            <person name="Egorova O."/>
            <person name="Petit P.A."/>
            <person name="Stogios P."/>
            <person name="Kim Y."/>
            <person name="Tchigvintsev A."/>
            <person name="Flick R."/>
            <person name="Denaro R."/>
            <person name="Genovese M."/>
            <person name="Albar J.P."/>
            <person name="Reva O.N."/>
            <person name="Martinez-Gomariz M."/>
            <person name="Tran H."/>
            <person name="Ferrer M."/>
            <person name="Savchenko A."/>
            <person name="Yakunin A.F."/>
            <person name="Yakimov M.M."/>
            <person name="Golyshina O.V."/>
            <person name="Reinhardt R."/>
            <person name="Golyshin P.N."/>
        </authorList>
    </citation>
    <scope>NUCLEOTIDE SEQUENCE [LARGE SCALE GENOMIC DNA]</scope>
</reference>
<feature type="domain" description="TonB C-terminal" evidence="7">
    <location>
        <begin position="197"/>
        <end position="292"/>
    </location>
</feature>
<dbReference type="GO" id="GO:0043213">
    <property type="term" value="P:bacteriocin transport"/>
    <property type="evidence" value="ECO:0007669"/>
    <property type="project" value="InterPro"/>
</dbReference>
<dbReference type="EMBL" id="FO203512">
    <property type="protein sequence ID" value="CCK76710.1"/>
    <property type="molecule type" value="Genomic_DNA"/>
</dbReference>
<dbReference type="HOGENOM" id="CLU_038804_0_0_6"/>
<keyword evidence="9" id="KW-1185">Reference proteome</keyword>
<evidence type="ECO:0000256" key="4">
    <source>
        <dbReference type="ARBA" id="ARBA00023136"/>
    </source>
</evidence>
<dbReference type="InterPro" id="IPR037682">
    <property type="entry name" value="TonB_C"/>
</dbReference>
<evidence type="ECO:0000256" key="2">
    <source>
        <dbReference type="ARBA" id="ARBA00022692"/>
    </source>
</evidence>
<evidence type="ECO:0000259" key="7">
    <source>
        <dbReference type="PROSITE" id="PS52015"/>
    </source>
</evidence>
<keyword evidence="4 6" id="KW-0472">Membrane</keyword>
<dbReference type="STRING" id="698738.OLEAN_C25340"/>
<evidence type="ECO:0000256" key="1">
    <source>
        <dbReference type="ARBA" id="ARBA00004167"/>
    </source>
</evidence>
<feature type="transmembrane region" description="Helical" evidence="6">
    <location>
        <begin position="16"/>
        <end position="36"/>
    </location>
</feature>
<name>R4YPA0_OLEAN</name>
<dbReference type="AlphaFoldDB" id="R4YPA0"/>
<evidence type="ECO:0000313" key="8">
    <source>
        <dbReference type="EMBL" id="CCK76710.1"/>
    </source>
</evidence>
<dbReference type="NCBIfam" id="TIGR01352">
    <property type="entry name" value="tonB_Cterm"/>
    <property type="match status" value="1"/>
</dbReference>
<dbReference type="OrthoDB" id="9779830at2"/>
<dbReference type="GO" id="GO:0019534">
    <property type="term" value="F:toxin transmembrane transporter activity"/>
    <property type="evidence" value="ECO:0007669"/>
    <property type="project" value="InterPro"/>
</dbReference>
<gene>
    <name evidence="8" type="primary">tolA</name>
    <name evidence="8" type="ORF">OLEAN_C25340</name>
</gene>
<protein>
    <submittedName>
        <fullName evidence="8">Putative Tol-Pal system, TolA-like protein</fullName>
    </submittedName>
</protein>
<dbReference type="PROSITE" id="PS52015">
    <property type="entry name" value="TONB_CTD"/>
    <property type="match status" value="1"/>
</dbReference>
<dbReference type="Proteomes" id="UP000032749">
    <property type="component" value="Chromosome"/>
</dbReference>
<feature type="region of interest" description="Disordered" evidence="5">
    <location>
        <begin position="100"/>
        <end position="147"/>
    </location>
</feature>
<evidence type="ECO:0000256" key="5">
    <source>
        <dbReference type="SAM" id="MobiDB-lite"/>
    </source>
</evidence>
<dbReference type="SUPFAM" id="SSF74653">
    <property type="entry name" value="TolA/TonB C-terminal domain"/>
    <property type="match status" value="1"/>
</dbReference>
<accession>R4YPA0</accession>
<dbReference type="Gene3D" id="3.30.1150.10">
    <property type="match status" value="1"/>
</dbReference>
<proteinExistence type="predicted"/>
<dbReference type="GO" id="GO:0016020">
    <property type="term" value="C:membrane"/>
    <property type="evidence" value="ECO:0007669"/>
    <property type="project" value="UniProtKB-SubCell"/>
</dbReference>
<dbReference type="NCBIfam" id="TIGR02794">
    <property type="entry name" value="tolA_full"/>
    <property type="match status" value="1"/>
</dbReference>
<keyword evidence="3 6" id="KW-1133">Transmembrane helix</keyword>